<evidence type="ECO:0000313" key="1">
    <source>
        <dbReference type="EMBL" id="ABG61037.1"/>
    </source>
</evidence>
<dbReference type="KEGG" id="chu:CHU_3805"/>
<gene>
    <name evidence="1" type="ordered locus">CHU_3805</name>
</gene>
<evidence type="ECO:0000313" key="2">
    <source>
        <dbReference type="Proteomes" id="UP000001822"/>
    </source>
</evidence>
<dbReference type="Proteomes" id="UP000001822">
    <property type="component" value="Chromosome"/>
</dbReference>
<accession>A0A6N4SWV0</accession>
<dbReference type="AlphaFoldDB" id="A0A6N4SWV0"/>
<reference evidence="1 2" key="1">
    <citation type="journal article" date="2007" name="Appl. Environ. Microbiol.">
        <title>Genome sequence of the cellulolytic gliding bacterium Cytophaga hutchinsonii.</title>
        <authorList>
            <person name="Xie G."/>
            <person name="Bruce D.C."/>
            <person name="Challacombe J.F."/>
            <person name="Chertkov O."/>
            <person name="Detter J.C."/>
            <person name="Gilna P."/>
            <person name="Han C.S."/>
            <person name="Lucas S."/>
            <person name="Misra M."/>
            <person name="Myers G.L."/>
            <person name="Richardson P."/>
            <person name="Tapia R."/>
            <person name="Thayer N."/>
            <person name="Thompson L.S."/>
            <person name="Brettin T.S."/>
            <person name="Henrissat B."/>
            <person name="Wilson D.B."/>
            <person name="McBride M.J."/>
        </authorList>
    </citation>
    <scope>NUCLEOTIDE SEQUENCE [LARGE SCALE GENOMIC DNA]</scope>
    <source>
        <strain evidence="2">ATCC 33406 / DSM 1761 / CIP 103989 / NBRC 15051 / NCIMB 9469 / D465</strain>
    </source>
</reference>
<name>A0A6N4SWV0_CYTH3</name>
<proteinExistence type="predicted"/>
<keyword evidence="2" id="KW-1185">Reference proteome</keyword>
<dbReference type="EMBL" id="CP000383">
    <property type="protein sequence ID" value="ABG61037.1"/>
    <property type="molecule type" value="Genomic_DNA"/>
</dbReference>
<organism evidence="1 2">
    <name type="scientific">Cytophaga hutchinsonii (strain ATCC 33406 / DSM 1761 / CIP 103989 / NBRC 15051 / NCIMB 9469 / D465)</name>
    <dbReference type="NCBI Taxonomy" id="269798"/>
    <lineage>
        <taxon>Bacteria</taxon>
        <taxon>Pseudomonadati</taxon>
        <taxon>Bacteroidota</taxon>
        <taxon>Cytophagia</taxon>
        <taxon>Cytophagales</taxon>
        <taxon>Cytophagaceae</taxon>
        <taxon>Cytophaga</taxon>
    </lineage>
</organism>
<sequence>MQKPGFVVLAAGLENGKDGSFTDWVKALRVEKVKKCVLRSSAQEAEKLPAHIAAAFAGAQEYLFEVITEKTAHCYVIRSIYSPQYAITTELFTELTDAQTNSAALWQLVAELITESNELNGRKTVDKSVVKEYLNSREGKEEFNFLASKLSEEMQIECVVTQSPFIFPQHLQHLFYQSDFSFYDGADREIAFLYTLKACSAEELLMLVQGQPFAADIWAQCEKELKEYPREGIPVLAASEFEAYIKSQTTEALNQNGIANIICVAIRTLSEQHHVRPAIPEALKDVFGPDKKEYDKALARGNVKDRWYLKSNEKPWEICYFEPVDITTLLEPEIDLKKAKQEFAQALSEIEGFAKKIQSSYQEAFRFAGYFLSAAVPAGNYDPPHLEIISKDLEAKGFSERAIQILVNNFLYLEEWHKMKFDTETILGLFAVNNADHFGGMGSWNDQYVEEDPETYNRVSARTFDAMKKYFVSLLSK</sequence>
<protein>
    <submittedName>
        <fullName evidence="1">Uncharacterized protein</fullName>
    </submittedName>
</protein>